<dbReference type="AlphaFoldDB" id="A0A914NYJ6"/>
<dbReference type="InterPro" id="IPR001876">
    <property type="entry name" value="Znf_RanBP2"/>
</dbReference>
<keyword evidence="8" id="KW-1185">Reference proteome</keyword>
<evidence type="ECO:0000313" key="9">
    <source>
        <dbReference type="WBParaSite" id="PDA_v2.g10474.t1"/>
    </source>
</evidence>
<dbReference type="Gene3D" id="2.30.29.30">
    <property type="entry name" value="Pleckstrin-homology domain (PH domain)/Phosphotyrosine-binding domain (PTB)"/>
    <property type="match status" value="2"/>
</dbReference>
<dbReference type="GO" id="GO:0005096">
    <property type="term" value="F:GTPase activator activity"/>
    <property type="evidence" value="ECO:0007669"/>
    <property type="project" value="TreeGrafter"/>
</dbReference>
<feature type="compositionally biased region" description="Acidic residues" evidence="5">
    <location>
        <begin position="550"/>
        <end position="559"/>
    </location>
</feature>
<feature type="domain" description="RanBD1" evidence="6">
    <location>
        <begin position="563"/>
        <end position="606"/>
    </location>
</feature>
<feature type="compositionally biased region" description="Polar residues" evidence="5">
    <location>
        <begin position="115"/>
        <end position="135"/>
    </location>
</feature>
<dbReference type="PANTHER" id="PTHR23138:SF179">
    <property type="entry name" value="NUCLEAR PORE COMPLEX PROTEIN"/>
    <property type="match status" value="1"/>
</dbReference>
<dbReference type="WBParaSite" id="PDA_v2.g10474.t1">
    <property type="protein sequence ID" value="PDA_v2.g10474.t1"/>
    <property type="gene ID" value="PDA_v2.g10474"/>
</dbReference>
<dbReference type="InterPro" id="IPR036443">
    <property type="entry name" value="Znf_RanBP2_sf"/>
</dbReference>
<feature type="region of interest" description="Disordered" evidence="5">
    <location>
        <begin position="1"/>
        <end position="167"/>
    </location>
</feature>
<feature type="domain" description="RanBP2-type" evidence="7">
    <location>
        <begin position="355"/>
        <end position="384"/>
    </location>
</feature>
<dbReference type="SUPFAM" id="SSF90209">
    <property type="entry name" value="Ran binding protein zinc finger-like"/>
    <property type="match status" value="1"/>
</dbReference>
<dbReference type="InterPro" id="IPR045255">
    <property type="entry name" value="RanBP1-like"/>
</dbReference>
<keyword evidence="1" id="KW-0479">Metal-binding</keyword>
<dbReference type="FunFam" id="4.10.1060.10:FF:000003">
    <property type="entry name" value="E3 SUMO-protein ligase RanBP2"/>
    <property type="match status" value="1"/>
</dbReference>
<feature type="compositionally biased region" description="Polar residues" evidence="5">
    <location>
        <begin position="485"/>
        <end position="505"/>
    </location>
</feature>
<dbReference type="GO" id="GO:0005737">
    <property type="term" value="C:cytoplasm"/>
    <property type="evidence" value="ECO:0007669"/>
    <property type="project" value="TreeGrafter"/>
</dbReference>
<dbReference type="InterPro" id="IPR000156">
    <property type="entry name" value="Ran_bind_dom"/>
</dbReference>
<feature type="compositionally biased region" description="Polar residues" evidence="5">
    <location>
        <begin position="528"/>
        <end position="542"/>
    </location>
</feature>
<feature type="domain" description="RanBD1" evidence="6">
    <location>
        <begin position="174"/>
        <end position="305"/>
    </location>
</feature>
<dbReference type="SUPFAM" id="SSF50729">
    <property type="entry name" value="PH domain-like"/>
    <property type="match status" value="2"/>
</dbReference>
<evidence type="ECO:0000259" key="6">
    <source>
        <dbReference type="PROSITE" id="PS50196"/>
    </source>
</evidence>
<keyword evidence="2 4" id="KW-0863">Zinc-finger</keyword>
<dbReference type="GO" id="GO:0005643">
    <property type="term" value="C:nuclear pore"/>
    <property type="evidence" value="ECO:0007669"/>
    <property type="project" value="TreeGrafter"/>
</dbReference>
<dbReference type="Proteomes" id="UP000887578">
    <property type="component" value="Unplaced"/>
</dbReference>
<dbReference type="SMART" id="SM00547">
    <property type="entry name" value="ZnF_RBZ"/>
    <property type="match status" value="1"/>
</dbReference>
<sequence length="610" mass="65900">MEPRPVAPAEPPKQFPVIKPNVAPEPSEKPSPFATNAGVFNFAQNQAQKPLFPTKPALPTAAAAAAGSPAQPTETKSIFGNTGKPFSFANAATPAPTPNPFAPASIQSQQPAPPVNQQKSLFTSPFTNTGNTPISFTPATGNTAATPNKPLTPSAQQNEHEENENPEEYVPDAHYEPVIPLPDKVDVVTGEESEQVLFKNRCKLYIFNSETKEVKERGVGDLKVLYNPEEKSYRVVMRREQVHKICANFRITKGMNIADKTGTNNCGIFNCVDFTDNNETGTPTVFIIRFREDTTYEEFKKLFNDISEGKQSEGATIPAAAAQPKQVQPAPAVAEVKKEAETKKVEGFSDKFNKKEGEWDCQTCYVRNKPEDDACLSCGTGKDGKEKSTSAPTFKPTTFSSANTSFSFGLNNSAQKPLFGTSTTTTPAAPSPAKTETQTTDSKPAETKSLFGTKPITFSFAPPKPATTTSPFATQATGSPFGGTKSATDGTQPKSLFGGSASSGANKTPLSFSSFASGTSFLDKKTDSPNTSFGAQTSSTFANKDKDEHEENENPEEYVPDAHYEPVIPLPDKVDVVTGEESEQVLFKNRCKLYIFNSETKEVKERVIEL</sequence>
<feature type="compositionally biased region" description="Low complexity" evidence="5">
    <location>
        <begin position="137"/>
        <end position="148"/>
    </location>
</feature>
<dbReference type="PANTHER" id="PTHR23138">
    <property type="entry name" value="RAN BINDING PROTEIN"/>
    <property type="match status" value="1"/>
</dbReference>
<dbReference type="InterPro" id="IPR011993">
    <property type="entry name" value="PH-like_dom_sf"/>
</dbReference>
<accession>A0A914NYJ6</accession>
<evidence type="ECO:0000256" key="3">
    <source>
        <dbReference type="ARBA" id="ARBA00022833"/>
    </source>
</evidence>
<dbReference type="Pfam" id="PF00638">
    <property type="entry name" value="Ran_BP1"/>
    <property type="match status" value="2"/>
</dbReference>
<evidence type="ECO:0000256" key="2">
    <source>
        <dbReference type="ARBA" id="ARBA00022771"/>
    </source>
</evidence>
<feature type="region of interest" description="Disordered" evidence="5">
    <location>
        <begin position="417"/>
        <end position="505"/>
    </location>
</feature>
<name>A0A914NYJ6_9BILA</name>
<dbReference type="GO" id="GO:0008270">
    <property type="term" value="F:zinc ion binding"/>
    <property type="evidence" value="ECO:0007669"/>
    <property type="project" value="UniProtKB-KW"/>
</dbReference>
<feature type="compositionally biased region" description="Low complexity" evidence="5">
    <location>
        <begin position="85"/>
        <end position="94"/>
    </location>
</feature>
<evidence type="ECO:0000256" key="1">
    <source>
        <dbReference type="ARBA" id="ARBA00022723"/>
    </source>
</evidence>
<protein>
    <submittedName>
        <fullName evidence="9">Uncharacterized protein</fullName>
    </submittedName>
</protein>
<organism evidence="8 9">
    <name type="scientific">Panagrolaimus davidi</name>
    <dbReference type="NCBI Taxonomy" id="227884"/>
    <lineage>
        <taxon>Eukaryota</taxon>
        <taxon>Metazoa</taxon>
        <taxon>Ecdysozoa</taxon>
        <taxon>Nematoda</taxon>
        <taxon>Chromadorea</taxon>
        <taxon>Rhabditida</taxon>
        <taxon>Tylenchina</taxon>
        <taxon>Panagrolaimomorpha</taxon>
        <taxon>Panagrolaimoidea</taxon>
        <taxon>Panagrolaimidae</taxon>
        <taxon>Panagrolaimus</taxon>
    </lineage>
</organism>
<feature type="compositionally biased region" description="Low complexity" evidence="5">
    <location>
        <begin position="54"/>
        <end position="73"/>
    </location>
</feature>
<feature type="region of interest" description="Disordered" evidence="5">
    <location>
        <begin position="519"/>
        <end position="564"/>
    </location>
</feature>
<feature type="compositionally biased region" description="Pro residues" evidence="5">
    <location>
        <begin position="1"/>
        <end position="14"/>
    </location>
</feature>
<evidence type="ECO:0000256" key="4">
    <source>
        <dbReference type="PROSITE-ProRule" id="PRU00322"/>
    </source>
</evidence>
<evidence type="ECO:0000259" key="7">
    <source>
        <dbReference type="PROSITE" id="PS50199"/>
    </source>
</evidence>
<reference evidence="9" key="1">
    <citation type="submission" date="2022-11" db="UniProtKB">
        <authorList>
            <consortium name="WormBaseParasite"/>
        </authorList>
    </citation>
    <scope>IDENTIFICATION</scope>
</reference>
<proteinExistence type="predicted"/>
<dbReference type="Gene3D" id="4.10.1060.10">
    <property type="entry name" value="Zinc finger, RanBP2-type"/>
    <property type="match status" value="1"/>
</dbReference>
<dbReference type="PROSITE" id="PS01358">
    <property type="entry name" value="ZF_RANBP2_1"/>
    <property type="match status" value="1"/>
</dbReference>
<evidence type="ECO:0000256" key="5">
    <source>
        <dbReference type="SAM" id="MobiDB-lite"/>
    </source>
</evidence>
<keyword evidence="3" id="KW-0862">Zinc</keyword>
<dbReference type="Pfam" id="PF00641">
    <property type="entry name" value="Zn_ribbon_RanBP"/>
    <property type="match status" value="1"/>
</dbReference>
<dbReference type="CDD" id="cd00835">
    <property type="entry name" value="RanBD_family"/>
    <property type="match status" value="1"/>
</dbReference>
<dbReference type="PROSITE" id="PS50199">
    <property type="entry name" value="ZF_RANBP2_2"/>
    <property type="match status" value="1"/>
</dbReference>
<evidence type="ECO:0000313" key="8">
    <source>
        <dbReference type="Proteomes" id="UP000887578"/>
    </source>
</evidence>
<feature type="compositionally biased region" description="Polar residues" evidence="5">
    <location>
        <begin position="466"/>
        <end position="478"/>
    </location>
</feature>
<feature type="compositionally biased region" description="Low complexity" evidence="5">
    <location>
        <begin position="421"/>
        <end position="433"/>
    </location>
</feature>
<dbReference type="SMART" id="SM00160">
    <property type="entry name" value="RanBD"/>
    <property type="match status" value="1"/>
</dbReference>
<dbReference type="PROSITE" id="PS50196">
    <property type="entry name" value="RANBD1"/>
    <property type="match status" value="2"/>
</dbReference>